<comment type="caution">
    <text evidence="3">The sequence shown here is derived from an EMBL/GenBank/DDBJ whole genome shotgun (WGS) entry which is preliminary data.</text>
</comment>
<dbReference type="InterPro" id="IPR021569">
    <property type="entry name" value="TUG-UBL1"/>
</dbReference>
<organism evidence="3 4">
    <name type="scientific">Paraconiothyrium brasiliense</name>
    <dbReference type="NCBI Taxonomy" id="300254"/>
    <lineage>
        <taxon>Eukaryota</taxon>
        <taxon>Fungi</taxon>
        <taxon>Dikarya</taxon>
        <taxon>Ascomycota</taxon>
        <taxon>Pezizomycotina</taxon>
        <taxon>Dothideomycetes</taxon>
        <taxon>Pleosporomycetidae</taxon>
        <taxon>Pleosporales</taxon>
        <taxon>Massarineae</taxon>
        <taxon>Didymosphaeriaceae</taxon>
        <taxon>Paraconiothyrium</taxon>
    </lineage>
</organism>
<dbReference type="InterPro" id="IPR001012">
    <property type="entry name" value="UBX_dom"/>
</dbReference>
<proteinExistence type="predicted"/>
<dbReference type="InterPro" id="IPR029071">
    <property type="entry name" value="Ubiquitin-like_domsf"/>
</dbReference>
<dbReference type="PANTHER" id="PTHR46467:SF1">
    <property type="entry name" value="TETHER CONTAINING UBX DOMAIN FOR GLUT4"/>
    <property type="match status" value="1"/>
</dbReference>
<reference evidence="3 4" key="1">
    <citation type="submission" date="2024-02" db="EMBL/GenBank/DDBJ databases">
        <title>De novo assembly and annotation of 12 fungi associated with fruit tree decline syndrome in Ontario, Canada.</title>
        <authorList>
            <person name="Sulman M."/>
            <person name="Ellouze W."/>
            <person name="Ilyukhin E."/>
        </authorList>
    </citation>
    <scope>NUCLEOTIDE SEQUENCE [LARGE SCALE GENOMIC DNA]</scope>
    <source>
        <strain evidence="3 4">M42-189</strain>
    </source>
</reference>
<dbReference type="PROSITE" id="PS50033">
    <property type="entry name" value="UBX"/>
    <property type="match status" value="1"/>
</dbReference>
<evidence type="ECO:0000313" key="4">
    <source>
        <dbReference type="Proteomes" id="UP001521785"/>
    </source>
</evidence>
<dbReference type="Pfam" id="PF11470">
    <property type="entry name" value="TUG-UBL1"/>
    <property type="match status" value="1"/>
</dbReference>
<dbReference type="PANTHER" id="PTHR46467">
    <property type="entry name" value="TETHER CONTAINING UBX DOMAIN FOR GLUT4"/>
    <property type="match status" value="1"/>
</dbReference>
<feature type="compositionally biased region" description="Low complexity" evidence="1">
    <location>
        <begin position="289"/>
        <end position="299"/>
    </location>
</feature>
<feature type="region of interest" description="Disordered" evidence="1">
    <location>
        <begin position="477"/>
        <end position="514"/>
    </location>
</feature>
<dbReference type="SUPFAM" id="SSF54236">
    <property type="entry name" value="Ubiquitin-like"/>
    <property type="match status" value="2"/>
</dbReference>
<dbReference type="CDD" id="cd01767">
    <property type="entry name" value="UBX"/>
    <property type="match status" value="1"/>
</dbReference>
<keyword evidence="4" id="KW-1185">Reference proteome</keyword>
<gene>
    <name evidence="3" type="ORF">SLS60_009450</name>
</gene>
<evidence type="ECO:0000256" key="1">
    <source>
        <dbReference type="SAM" id="MobiDB-lite"/>
    </source>
</evidence>
<dbReference type="CDD" id="cd16105">
    <property type="entry name" value="Ubl_ASPSCR1_like"/>
    <property type="match status" value="1"/>
</dbReference>
<feature type="compositionally biased region" description="Low complexity" evidence="1">
    <location>
        <begin position="491"/>
        <end position="502"/>
    </location>
</feature>
<feature type="compositionally biased region" description="Basic and acidic residues" evidence="1">
    <location>
        <begin position="504"/>
        <end position="514"/>
    </location>
</feature>
<dbReference type="Pfam" id="PF00789">
    <property type="entry name" value="UBX"/>
    <property type="match status" value="1"/>
</dbReference>
<protein>
    <recommendedName>
        <fullName evidence="2">UBX domain-containing protein</fullName>
    </recommendedName>
</protein>
<dbReference type="EMBL" id="JAKJXO020000015">
    <property type="protein sequence ID" value="KAL1595761.1"/>
    <property type="molecule type" value="Genomic_DNA"/>
</dbReference>
<dbReference type="Gene3D" id="3.10.20.90">
    <property type="entry name" value="Phosphatidylinositol 3-kinase Catalytic Subunit, Chain A, domain 1"/>
    <property type="match status" value="1"/>
</dbReference>
<dbReference type="Proteomes" id="UP001521785">
    <property type="component" value="Unassembled WGS sequence"/>
</dbReference>
<feature type="domain" description="UBX" evidence="2">
    <location>
        <begin position="376"/>
        <end position="449"/>
    </location>
</feature>
<evidence type="ECO:0000259" key="2">
    <source>
        <dbReference type="PROSITE" id="PS50033"/>
    </source>
</evidence>
<name>A0ABR3QUB8_9PLEO</name>
<sequence>MSHVVVFNAAARSHKIPTTPVKYLTEVRDEACQKFGVSKEQFTLKYNNKPISLSQQIRHVNLPQGARLELVQASRSPTVISVALGLPASEKNARLTQKFASNTSLWELLRHFESGQGANYNFTQRGVPEMNGTGTGAGRLNYEMPIITVMPGHKEYGSFVDLQKTLSQLGFDSGSASLRLNFKNSGTPLEEAMTQISQYFKSADPAPSGAHSESSAQAGSIPDLDTAAPEAATTVAGETIRSEEPDPSPMEVDQDPVAAEPSISAVDGPAQIPSSTPAVSLSPPPQSALPPQESSSSSLPRNIQVFAAPTSSTPQAARHAFNEADYQPSVDQLRGLQASYKERSKNTRLLSDKELEEQENERKTKLAATADKGGIVRVRLPDGAFVQFSVSKSDKTVDVYNFVTNCLEHKNEPFHLSYRDVKGQFVNLERDSKLVFQDLKFSSNELLTFRWDDNASAAVRGIKPVLSSEWQQKAAPLKVEEPMANEATQASSSSQGQTLGQGKQKKEYSAAEKENKLKSLLNKSIFKKK</sequence>
<evidence type="ECO:0000313" key="3">
    <source>
        <dbReference type="EMBL" id="KAL1595761.1"/>
    </source>
</evidence>
<feature type="region of interest" description="Disordered" evidence="1">
    <location>
        <begin position="201"/>
        <end position="299"/>
    </location>
</feature>
<accession>A0ABR3QUB8</accession>